<gene>
    <name evidence="1" type="ORF">DICSQDRAFT_136936</name>
</gene>
<dbReference type="RefSeq" id="XP_007366197.1">
    <property type="nucleotide sequence ID" value="XM_007366135.1"/>
</dbReference>
<dbReference type="EMBL" id="JH719412">
    <property type="protein sequence ID" value="EJF60977.1"/>
    <property type="molecule type" value="Genomic_DNA"/>
</dbReference>
<proteinExistence type="predicted"/>
<dbReference type="GeneID" id="18835540"/>
<dbReference type="Proteomes" id="UP000053319">
    <property type="component" value="Unassembled WGS sequence"/>
</dbReference>
<dbReference type="AlphaFoldDB" id="R7T1C0"/>
<organism evidence="1 2">
    <name type="scientific">Dichomitus squalens (strain LYAD-421)</name>
    <name type="common">Western red white-rot fungus</name>
    <dbReference type="NCBI Taxonomy" id="732165"/>
    <lineage>
        <taxon>Eukaryota</taxon>
        <taxon>Fungi</taxon>
        <taxon>Dikarya</taxon>
        <taxon>Basidiomycota</taxon>
        <taxon>Agaricomycotina</taxon>
        <taxon>Agaricomycetes</taxon>
        <taxon>Polyporales</taxon>
        <taxon>Polyporaceae</taxon>
        <taxon>Dichomitus</taxon>
    </lineage>
</organism>
<reference evidence="1 2" key="1">
    <citation type="journal article" date="2012" name="Science">
        <title>The Paleozoic origin of enzymatic lignin decomposition reconstructed from 31 fungal genomes.</title>
        <authorList>
            <person name="Floudas D."/>
            <person name="Binder M."/>
            <person name="Riley R."/>
            <person name="Barry K."/>
            <person name="Blanchette R.A."/>
            <person name="Henrissat B."/>
            <person name="Martinez A.T."/>
            <person name="Otillar R."/>
            <person name="Spatafora J.W."/>
            <person name="Yadav J.S."/>
            <person name="Aerts A."/>
            <person name="Benoit I."/>
            <person name="Boyd A."/>
            <person name="Carlson A."/>
            <person name="Copeland A."/>
            <person name="Coutinho P.M."/>
            <person name="de Vries R.P."/>
            <person name="Ferreira P."/>
            <person name="Findley K."/>
            <person name="Foster B."/>
            <person name="Gaskell J."/>
            <person name="Glotzer D."/>
            <person name="Gorecki P."/>
            <person name="Heitman J."/>
            <person name="Hesse C."/>
            <person name="Hori C."/>
            <person name="Igarashi K."/>
            <person name="Jurgens J.A."/>
            <person name="Kallen N."/>
            <person name="Kersten P."/>
            <person name="Kohler A."/>
            <person name="Kuees U."/>
            <person name="Kumar T.K.A."/>
            <person name="Kuo A."/>
            <person name="LaButti K."/>
            <person name="Larrondo L.F."/>
            <person name="Lindquist E."/>
            <person name="Ling A."/>
            <person name="Lombard V."/>
            <person name="Lucas S."/>
            <person name="Lundell T."/>
            <person name="Martin R."/>
            <person name="McLaughlin D.J."/>
            <person name="Morgenstern I."/>
            <person name="Morin E."/>
            <person name="Murat C."/>
            <person name="Nagy L.G."/>
            <person name="Nolan M."/>
            <person name="Ohm R.A."/>
            <person name="Patyshakuliyeva A."/>
            <person name="Rokas A."/>
            <person name="Ruiz-Duenas F.J."/>
            <person name="Sabat G."/>
            <person name="Salamov A."/>
            <person name="Samejima M."/>
            <person name="Schmutz J."/>
            <person name="Slot J.C."/>
            <person name="St John F."/>
            <person name="Stenlid J."/>
            <person name="Sun H."/>
            <person name="Sun S."/>
            <person name="Syed K."/>
            <person name="Tsang A."/>
            <person name="Wiebenga A."/>
            <person name="Young D."/>
            <person name="Pisabarro A."/>
            <person name="Eastwood D.C."/>
            <person name="Martin F."/>
            <person name="Cullen D."/>
            <person name="Grigoriev I.V."/>
            <person name="Hibbett D.S."/>
        </authorList>
    </citation>
    <scope>NUCLEOTIDE SEQUENCE [LARGE SCALE GENOMIC DNA]</scope>
    <source>
        <strain evidence="1 2">LYAD-421 SS1</strain>
    </source>
</reference>
<accession>R7T1C0</accession>
<name>R7T1C0_DICSQ</name>
<protein>
    <submittedName>
        <fullName evidence="1">Uncharacterized protein</fullName>
    </submittedName>
</protein>
<evidence type="ECO:0000313" key="2">
    <source>
        <dbReference type="Proteomes" id="UP000053319"/>
    </source>
</evidence>
<dbReference type="HOGENOM" id="CLU_3050284_0_0_1"/>
<dbReference type="KEGG" id="dsq:DICSQDRAFT_136936"/>
<evidence type="ECO:0000313" key="1">
    <source>
        <dbReference type="EMBL" id="EJF60977.1"/>
    </source>
</evidence>
<sequence>MHEKSEREPRGTRLGGCTMHDGATWMDIRRSLSVRVLCRKTSLITEADDGVRSA</sequence>